<sequence length="173" mass="18469">MPQNHKKPMTEHSSELVKKVSNLLIEKNLLLVTAESCTGGLIAATCTEQAGSSQWFDRGFVTYSNQSKQDMLGVPAHIIDKYGAVSQQVVEAMARGAYIASGSNNRIAVSVSGIAGPEGGTPEKPIGTVWIGLFDGKAVHSRLLQLTGSRAEIRSATLNDVLGSMLVSWLSRK</sequence>
<dbReference type="EMBL" id="CP001707">
    <property type="protein sequence ID" value="ACV26853.1"/>
    <property type="molecule type" value="Genomic_DNA"/>
</dbReference>
<dbReference type="InParanoid" id="C7RC61"/>
<dbReference type="HOGENOM" id="CLU_030805_1_1_6"/>
<evidence type="ECO:0000259" key="1">
    <source>
        <dbReference type="Pfam" id="PF02464"/>
    </source>
</evidence>
<gene>
    <name evidence="2" type="ordered locus">Kkor_1441</name>
</gene>
<feature type="domain" description="CinA C-terminal" evidence="1">
    <location>
        <begin position="15"/>
        <end position="162"/>
    </location>
</feature>
<dbReference type="Gene3D" id="3.90.950.20">
    <property type="entry name" value="CinA-like"/>
    <property type="match status" value="1"/>
</dbReference>
<dbReference type="KEGG" id="kko:Kkor_1441"/>
<accession>C7RC61</accession>
<dbReference type="AlphaFoldDB" id="C7RC61"/>
<dbReference type="Proteomes" id="UP000001231">
    <property type="component" value="Chromosome"/>
</dbReference>
<dbReference type="SUPFAM" id="SSF142433">
    <property type="entry name" value="CinA-like"/>
    <property type="match status" value="1"/>
</dbReference>
<dbReference type="eggNOG" id="COG1546">
    <property type="taxonomic scope" value="Bacteria"/>
</dbReference>
<proteinExistence type="predicted"/>
<dbReference type="InterPro" id="IPR036653">
    <property type="entry name" value="CinA-like_C"/>
</dbReference>
<protein>
    <submittedName>
        <fullName evidence="2">CinA domain protein</fullName>
    </submittedName>
</protein>
<dbReference type="InterPro" id="IPR008136">
    <property type="entry name" value="CinA_C"/>
</dbReference>
<name>C7RC61_KANKD</name>
<dbReference type="FunCoup" id="C7RC61">
    <property type="interactions" value="34"/>
</dbReference>
<reference evidence="2 3" key="1">
    <citation type="journal article" date="2009" name="Stand. Genomic Sci.">
        <title>Complete genome sequence of Kangiella koreensis type strain (SW-125).</title>
        <authorList>
            <person name="Han C."/>
            <person name="Sikorski J."/>
            <person name="Lapidus A."/>
            <person name="Nolan M."/>
            <person name="Glavina Del Rio T."/>
            <person name="Tice H."/>
            <person name="Cheng J.F."/>
            <person name="Lucas S."/>
            <person name="Chen F."/>
            <person name="Copeland A."/>
            <person name="Ivanova N."/>
            <person name="Mavromatis K."/>
            <person name="Ovchinnikova G."/>
            <person name="Pati A."/>
            <person name="Bruce D."/>
            <person name="Goodwin L."/>
            <person name="Pitluck S."/>
            <person name="Chen A."/>
            <person name="Palaniappan K."/>
            <person name="Land M."/>
            <person name="Hauser L."/>
            <person name="Chang Y.J."/>
            <person name="Jeffries C.D."/>
            <person name="Chain P."/>
            <person name="Saunders E."/>
            <person name="Brettin T."/>
            <person name="Goker M."/>
            <person name="Tindall B.J."/>
            <person name="Bristow J."/>
            <person name="Eisen J.A."/>
            <person name="Markowitz V."/>
            <person name="Hugenholtz P."/>
            <person name="Kyrpides N.C."/>
            <person name="Klenk H.P."/>
            <person name="Detter J.C."/>
        </authorList>
    </citation>
    <scope>NUCLEOTIDE SEQUENCE [LARGE SCALE GENOMIC DNA]</scope>
    <source>
        <strain evidence="3">DSM 16069 / KCTC 12182 / SW-125</strain>
    </source>
</reference>
<dbReference type="Pfam" id="PF02464">
    <property type="entry name" value="CinA"/>
    <property type="match status" value="1"/>
</dbReference>
<evidence type="ECO:0000313" key="3">
    <source>
        <dbReference type="Proteomes" id="UP000001231"/>
    </source>
</evidence>
<keyword evidence="3" id="KW-1185">Reference proteome</keyword>
<evidence type="ECO:0000313" key="2">
    <source>
        <dbReference type="EMBL" id="ACV26853.1"/>
    </source>
</evidence>
<dbReference type="NCBIfam" id="TIGR00199">
    <property type="entry name" value="PncC_domain"/>
    <property type="match status" value="1"/>
</dbReference>
<dbReference type="STRING" id="523791.Kkor_1441"/>
<organism evidence="2 3">
    <name type="scientific">Kangiella koreensis (strain DSM 16069 / JCM 12317 / KCTC 12182 / SW-125)</name>
    <dbReference type="NCBI Taxonomy" id="523791"/>
    <lineage>
        <taxon>Bacteria</taxon>
        <taxon>Pseudomonadati</taxon>
        <taxon>Pseudomonadota</taxon>
        <taxon>Gammaproteobacteria</taxon>
        <taxon>Kangiellales</taxon>
        <taxon>Kangiellaceae</taxon>
        <taxon>Kangiella</taxon>
    </lineage>
</organism>